<feature type="compositionally biased region" description="Basic and acidic residues" evidence="1">
    <location>
        <begin position="93"/>
        <end position="105"/>
    </location>
</feature>
<feature type="domain" description="FH2" evidence="2">
    <location>
        <begin position="1"/>
        <end position="110"/>
    </location>
</feature>
<dbReference type="InterPro" id="IPR015425">
    <property type="entry name" value="FH2_Formin"/>
</dbReference>
<reference evidence="3" key="1">
    <citation type="submission" date="2021-01" db="EMBL/GenBank/DDBJ databases">
        <authorList>
            <person name="Corre E."/>
            <person name="Pelletier E."/>
            <person name="Niang G."/>
            <person name="Scheremetjew M."/>
            <person name="Finn R."/>
            <person name="Kale V."/>
            <person name="Holt S."/>
            <person name="Cochrane G."/>
            <person name="Meng A."/>
            <person name="Brown T."/>
            <person name="Cohen L."/>
        </authorList>
    </citation>
    <scope>NUCLEOTIDE SEQUENCE</scope>
    <source>
        <strain evidence="3">CCMP 410</strain>
    </source>
</reference>
<dbReference type="EMBL" id="HBGK01014860">
    <property type="protein sequence ID" value="CAD9278735.1"/>
    <property type="molecule type" value="Transcribed_RNA"/>
</dbReference>
<evidence type="ECO:0000313" key="3">
    <source>
        <dbReference type="EMBL" id="CAD9278735.1"/>
    </source>
</evidence>
<protein>
    <recommendedName>
        <fullName evidence="2">FH2 domain-containing protein</fullName>
    </recommendedName>
</protein>
<dbReference type="AlphaFoldDB" id="A0A7S1Y5Q2"/>
<dbReference type="PROSITE" id="PS51444">
    <property type="entry name" value="FH2"/>
    <property type="match status" value="1"/>
</dbReference>
<feature type="region of interest" description="Disordered" evidence="1">
    <location>
        <begin position="93"/>
        <end position="144"/>
    </location>
</feature>
<name>A0A7S1Y5Q2_9STRA</name>
<dbReference type="SUPFAM" id="SSF101447">
    <property type="entry name" value="Formin homology 2 domain (FH2 domain)"/>
    <property type="match status" value="1"/>
</dbReference>
<organism evidence="3">
    <name type="scientific">Grammatophora oceanica</name>
    <dbReference type="NCBI Taxonomy" id="210454"/>
    <lineage>
        <taxon>Eukaryota</taxon>
        <taxon>Sar</taxon>
        <taxon>Stramenopiles</taxon>
        <taxon>Ochrophyta</taxon>
        <taxon>Bacillariophyta</taxon>
        <taxon>Fragilariophyceae</taxon>
        <taxon>Fragilariophycidae</taxon>
        <taxon>Rhabdonematales</taxon>
        <taxon>Grammatophoraceae</taxon>
        <taxon>Grammatophora</taxon>
    </lineage>
</organism>
<sequence length="144" mass="15836">MLGLERLRTMVQQQTHGGDMDSSALSLAAPQSFVQDAEAELKHLSGELRATNDAFADLLKHFGEKPDMSVHNFFSTLTRFIAMFESARADVKRMQETKARRERMAKSKNSTKLSTSKSSSSSSDGPSAVLNEIIQRGSAKKGNK</sequence>
<proteinExistence type="predicted"/>
<gene>
    <name evidence="3" type="ORF">GOCE00092_LOCUS7644</name>
</gene>
<dbReference type="Gene3D" id="1.20.58.2220">
    <property type="entry name" value="Formin, FH2 domain"/>
    <property type="match status" value="1"/>
</dbReference>
<feature type="compositionally biased region" description="Low complexity" evidence="1">
    <location>
        <begin position="107"/>
        <end position="123"/>
    </location>
</feature>
<dbReference type="InterPro" id="IPR042201">
    <property type="entry name" value="FH2_Formin_sf"/>
</dbReference>
<accession>A0A7S1Y5Q2</accession>
<evidence type="ECO:0000256" key="1">
    <source>
        <dbReference type="SAM" id="MobiDB-lite"/>
    </source>
</evidence>
<evidence type="ECO:0000259" key="2">
    <source>
        <dbReference type="PROSITE" id="PS51444"/>
    </source>
</evidence>